<accession>A0A5A8CTV1</accession>
<feature type="compositionally biased region" description="Low complexity" evidence="1">
    <location>
        <begin position="625"/>
        <end position="637"/>
    </location>
</feature>
<evidence type="ECO:0000313" key="2">
    <source>
        <dbReference type="EMBL" id="KAA0155211.1"/>
    </source>
</evidence>
<gene>
    <name evidence="2" type="ORF">FNF29_01961</name>
</gene>
<dbReference type="SMART" id="SM00367">
    <property type="entry name" value="LRR_CC"/>
    <property type="match status" value="2"/>
</dbReference>
<dbReference type="InterPro" id="IPR006553">
    <property type="entry name" value="Leu-rich_rpt_Cys-con_subtyp"/>
</dbReference>
<comment type="caution">
    <text evidence="2">The sequence shown here is derived from an EMBL/GenBank/DDBJ whole genome shotgun (WGS) entry which is preliminary data.</text>
</comment>
<dbReference type="InterPro" id="IPR032675">
    <property type="entry name" value="LRR_dom_sf"/>
</dbReference>
<evidence type="ECO:0000313" key="3">
    <source>
        <dbReference type="Proteomes" id="UP000323011"/>
    </source>
</evidence>
<reference evidence="2 3" key="1">
    <citation type="submission" date="2019-07" db="EMBL/GenBank/DDBJ databases">
        <title>Genomes of Cafeteria roenbergensis.</title>
        <authorList>
            <person name="Fischer M.G."/>
            <person name="Hackl T."/>
            <person name="Roman M."/>
        </authorList>
    </citation>
    <scope>NUCLEOTIDE SEQUENCE [LARGE SCALE GENOMIC DNA]</scope>
    <source>
        <strain evidence="2 3">BVI</strain>
    </source>
</reference>
<feature type="compositionally biased region" description="Polar residues" evidence="1">
    <location>
        <begin position="656"/>
        <end position="667"/>
    </location>
</feature>
<name>A0A5A8CTV1_CAFRO</name>
<evidence type="ECO:0000256" key="1">
    <source>
        <dbReference type="SAM" id="MobiDB-lite"/>
    </source>
</evidence>
<organism evidence="2 3">
    <name type="scientific">Cafeteria roenbergensis</name>
    <name type="common">Marine flagellate</name>
    <dbReference type="NCBI Taxonomy" id="33653"/>
    <lineage>
        <taxon>Eukaryota</taxon>
        <taxon>Sar</taxon>
        <taxon>Stramenopiles</taxon>
        <taxon>Bigyra</taxon>
        <taxon>Opalozoa</taxon>
        <taxon>Bicosoecida</taxon>
        <taxon>Cafeteriaceae</taxon>
        <taxon>Cafeteria</taxon>
    </lineage>
</organism>
<feature type="region of interest" description="Disordered" evidence="1">
    <location>
        <begin position="625"/>
        <end position="667"/>
    </location>
</feature>
<dbReference type="GO" id="GO:0019005">
    <property type="term" value="C:SCF ubiquitin ligase complex"/>
    <property type="evidence" value="ECO:0007669"/>
    <property type="project" value="TreeGrafter"/>
</dbReference>
<dbReference type="Gene3D" id="3.80.10.10">
    <property type="entry name" value="Ribonuclease Inhibitor"/>
    <property type="match status" value="1"/>
</dbReference>
<sequence>MAEPSPASAGTRAGWELSQFGAEAVAAARGIVQALPEHGVGRDTLAMLRVVDSVPCGEVAAESKSQVASAMAAARLRDRFSEACGAKPDVIQEAIAVIDFIGAPPAAGALAVSLLAKLHGSMTYRDLVALKLPWEMLQLCLEWCACLAAEVVAQRCRNAASLSLRTYGPRALRDLSRVPGGLDEWYALVDPAMAAASIHDWGVVAARQEARKRREAERRAISKFLAPRRDEAATAEAGDAAASAAAEAEAAPEGEARPDGHEAASGGAAGEWPGGLQQVAAAEAVTAAGSLGGGEDASDPGGRRADEPSASEGSDGDASPSPTVALFAAFRRWLWLLAGAEIEAPFPAITALNLRGSCGGEGPASDCDSKSAAYDSWDGCEPAAGIDDIAWIGHIVASEEAPEPKAGKAIIETPPGPPALLRSASPAEMILNHIPQMAAVTALDLSFASGCGDAEFAALAALPRLASLEVNGWQALSAEGIVKFVANSRRSTILPAQQPLLSKRDASHGAAARSLVGQAALRAPPLRSLSLGDCRRIDDAALFAIGRGLQGVEDLCLFGCTMVTDHAAASFSGSSSRLRRLCVAGAYKFGRDATRFLLTSVNPHMIVYVNPAEFSRCAFDQGPAPEEAFPAGEAPGGSCDPEEPLEESLLRPATPARSTYSRPRVTSTLPAVEPRRCSCRNTDD</sequence>
<dbReference type="EMBL" id="VLTN01000008">
    <property type="protein sequence ID" value="KAA0155211.1"/>
    <property type="molecule type" value="Genomic_DNA"/>
</dbReference>
<keyword evidence="3" id="KW-1185">Reference proteome</keyword>
<protein>
    <submittedName>
        <fullName evidence="2">Uncharacterized protein</fullName>
    </submittedName>
</protein>
<dbReference type="PANTHER" id="PTHR13318">
    <property type="entry name" value="PARTNER OF PAIRED, ISOFORM B-RELATED"/>
    <property type="match status" value="1"/>
</dbReference>
<dbReference type="AlphaFoldDB" id="A0A5A8CTV1"/>
<dbReference type="Proteomes" id="UP000323011">
    <property type="component" value="Unassembled WGS sequence"/>
</dbReference>
<feature type="region of interest" description="Disordered" evidence="1">
    <location>
        <begin position="230"/>
        <end position="273"/>
    </location>
</feature>
<proteinExistence type="predicted"/>
<dbReference type="GO" id="GO:0031146">
    <property type="term" value="P:SCF-dependent proteasomal ubiquitin-dependent protein catabolic process"/>
    <property type="evidence" value="ECO:0007669"/>
    <property type="project" value="TreeGrafter"/>
</dbReference>
<feature type="region of interest" description="Disordered" evidence="1">
    <location>
        <begin position="290"/>
        <end position="320"/>
    </location>
</feature>
<feature type="compositionally biased region" description="Low complexity" evidence="1">
    <location>
        <begin position="234"/>
        <end position="253"/>
    </location>
</feature>
<dbReference type="SUPFAM" id="SSF52047">
    <property type="entry name" value="RNI-like"/>
    <property type="match status" value="1"/>
</dbReference>